<feature type="transmembrane region" description="Helical" evidence="1">
    <location>
        <begin position="88"/>
        <end position="107"/>
    </location>
</feature>
<dbReference type="AlphaFoldDB" id="A0A3R6IWN5"/>
<accession>A0A3R6IWN5</accession>
<proteinExistence type="predicted"/>
<protein>
    <submittedName>
        <fullName evidence="2">Uncharacterized protein</fullName>
    </submittedName>
</protein>
<keyword evidence="1" id="KW-1133">Transmembrane helix</keyword>
<comment type="caution">
    <text evidence="2">The sequence shown here is derived from an EMBL/GenBank/DDBJ whole genome shotgun (WGS) entry which is preliminary data.</text>
</comment>
<dbReference type="EMBL" id="QRNO01000002">
    <property type="protein sequence ID" value="RHK53027.1"/>
    <property type="molecule type" value="Genomic_DNA"/>
</dbReference>
<organism evidence="2 3">
    <name type="scientific">Leyella stercorea</name>
    <dbReference type="NCBI Taxonomy" id="363265"/>
    <lineage>
        <taxon>Bacteria</taxon>
        <taxon>Pseudomonadati</taxon>
        <taxon>Bacteroidota</taxon>
        <taxon>Bacteroidia</taxon>
        <taxon>Bacteroidales</taxon>
        <taxon>Prevotellaceae</taxon>
        <taxon>Leyella</taxon>
    </lineage>
</organism>
<feature type="transmembrane region" description="Helical" evidence="1">
    <location>
        <begin position="113"/>
        <end position="133"/>
    </location>
</feature>
<dbReference type="Proteomes" id="UP000286598">
    <property type="component" value="Unassembled WGS sequence"/>
</dbReference>
<evidence type="ECO:0000313" key="3">
    <source>
        <dbReference type="Proteomes" id="UP000286598"/>
    </source>
</evidence>
<evidence type="ECO:0000313" key="2">
    <source>
        <dbReference type="EMBL" id="RHK53027.1"/>
    </source>
</evidence>
<keyword evidence="3" id="KW-1185">Reference proteome</keyword>
<name>A0A3R6IWN5_9BACT</name>
<dbReference type="OrthoDB" id="1083148at2"/>
<evidence type="ECO:0000256" key="1">
    <source>
        <dbReference type="SAM" id="Phobius"/>
    </source>
</evidence>
<keyword evidence="1" id="KW-0472">Membrane</keyword>
<keyword evidence="1" id="KW-0812">Transmembrane</keyword>
<feature type="transmembrane region" description="Helical" evidence="1">
    <location>
        <begin position="15"/>
        <end position="37"/>
    </location>
</feature>
<reference evidence="2 3" key="1">
    <citation type="submission" date="2018-08" db="EMBL/GenBank/DDBJ databases">
        <title>A genome reference for cultivated species of the human gut microbiota.</title>
        <authorList>
            <person name="Zou Y."/>
            <person name="Xue W."/>
            <person name="Luo G."/>
        </authorList>
    </citation>
    <scope>NUCLEOTIDE SEQUENCE [LARGE SCALE GENOMIC DNA]</scope>
    <source>
        <strain evidence="2 3">AF42-9</strain>
    </source>
</reference>
<sequence length="138" mass="14857">MDDLLKQIKQYKEPLVIGLAILMLIFYGFCPVIDILGKAKANGLKVLFEGSGLGFSRFLSLLILLAPLLVVVGKPISAKLTGMLKDNLCIICFLAGIVLCLLFAVVLPNGVSPAWGCWLYILAGVLGAGVCRIEMFTK</sequence>
<dbReference type="RefSeq" id="WP_118354463.1">
    <property type="nucleotide sequence ID" value="NZ_JAIIMS010000006.1"/>
</dbReference>
<gene>
    <name evidence="2" type="ORF">DW060_00750</name>
</gene>
<feature type="transmembrane region" description="Helical" evidence="1">
    <location>
        <begin position="57"/>
        <end position="76"/>
    </location>
</feature>